<protein>
    <recommendedName>
        <fullName evidence="5">OmpR/PhoB-type domain-containing protein</fullName>
    </recommendedName>
</protein>
<evidence type="ECO:0000313" key="6">
    <source>
        <dbReference type="EMBL" id="GIH75639.1"/>
    </source>
</evidence>
<feature type="compositionally biased region" description="Low complexity" evidence="4">
    <location>
        <begin position="266"/>
        <end position="276"/>
    </location>
</feature>
<dbReference type="InterPro" id="IPR036388">
    <property type="entry name" value="WH-like_DNA-bd_sf"/>
</dbReference>
<gene>
    <name evidence="6" type="ORF">Plo01_20680</name>
</gene>
<dbReference type="SMART" id="SM00862">
    <property type="entry name" value="Trans_reg_C"/>
    <property type="match status" value="1"/>
</dbReference>
<dbReference type="InterPro" id="IPR019734">
    <property type="entry name" value="TPR_rpt"/>
</dbReference>
<dbReference type="Gene3D" id="1.25.40.10">
    <property type="entry name" value="Tetratricopeptide repeat domain"/>
    <property type="match status" value="3"/>
</dbReference>
<feature type="DNA-binding region" description="OmpR/PhoB-type" evidence="3">
    <location>
        <begin position="1"/>
        <end position="102"/>
    </location>
</feature>
<feature type="region of interest" description="Disordered" evidence="4">
    <location>
        <begin position="1202"/>
        <end position="1224"/>
    </location>
</feature>
<keyword evidence="2 3" id="KW-0238">DNA-binding</keyword>
<dbReference type="PROSITE" id="PS51755">
    <property type="entry name" value="OMPR_PHOB"/>
    <property type="match status" value="1"/>
</dbReference>
<evidence type="ECO:0000259" key="5">
    <source>
        <dbReference type="PROSITE" id="PS51755"/>
    </source>
</evidence>
<dbReference type="PANTHER" id="PTHR47691:SF3">
    <property type="entry name" value="HTH-TYPE TRANSCRIPTIONAL REGULATOR RV0890C-RELATED"/>
    <property type="match status" value="1"/>
</dbReference>
<proteinExistence type="inferred from homology"/>
<dbReference type="EMBL" id="BOOH01000017">
    <property type="protein sequence ID" value="GIH75639.1"/>
    <property type="molecule type" value="Genomic_DNA"/>
</dbReference>
<evidence type="ECO:0000256" key="2">
    <source>
        <dbReference type="ARBA" id="ARBA00023125"/>
    </source>
</evidence>
<dbReference type="PANTHER" id="PTHR47691">
    <property type="entry name" value="REGULATOR-RELATED"/>
    <property type="match status" value="1"/>
</dbReference>
<dbReference type="Gene3D" id="1.10.10.10">
    <property type="entry name" value="Winged helix-like DNA-binding domain superfamily/Winged helix DNA-binding domain"/>
    <property type="match status" value="1"/>
</dbReference>
<evidence type="ECO:0000313" key="7">
    <source>
        <dbReference type="Proteomes" id="UP000616724"/>
    </source>
</evidence>
<evidence type="ECO:0000256" key="3">
    <source>
        <dbReference type="PROSITE-ProRule" id="PRU01091"/>
    </source>
</evidence>
<dbReference type="SUPFAM" id="SSF48452">
    <property type="entry name" value="TPR-like"/>
    <property type="match status" value="3"/>
</dbReference>
<dbReference type="Pfam" id="PF25872">
    <property type="entry name" value="HTH_77"/>
    <property type="match status" value="1"/>
</dbReference>
<dbReference type="SUPFAM" id="SSF52540">
    <property type="entry name" value="P-loop containing nucleoside triphosphate hydrolases"/>
    <property type="match status" value="1"/>
</dbReference>
<feature type="region of interest" description="Disordered" evidence="4">
    <location>
        <begin position="256"/>
        <end position="317"/>
    </location>
</feature>
<dbReference type="GO" id="GO:0000160">
    <property type="term" value="P:phosphorelay signal transduction system"/>
    <property type="evidence" value="ECO:0007669"/>
    <property type="project" value="InterPro"/>
</dbReference>
<dbReference type="Pfam" id="PF13191">
    <property type="entry name" value="AAA_16"/>
    <property type="match status" value="1"/>
</dbReference>
<feature type="domain" description="OmpR/PhoB-type" evidence="5">
    <location>
        <begin position="1"/>
        <end position="102"/>
    </location>
</feature>
<name>A0A8J3RL62_9ACTN</name>
<dbReference type="GO" id="GO:0006355">
    <property type="term" value="P:regulation of DNA-templated transcription"/>
    <property type="evidence" value="ECO:0007669"/>
    <property type="project" value="InterPro"/>
</dbReference>
<dbReference type="SMART" id="SM00028">
    <property type="entry name" value="TPR"/>
    <property type="match status" value="3"/>
</dbReference>
<comment type="similarity">
    <text evidence="1">Belongs to the AfsR/DnrI/RedD regulatory family.</text>
</comment>
<comment type="caution">
    <text evidence="6">The sequence shown here is derived from an EMBL/GenBank/DDBJ whole genome shotgun (WGS) entry which is preliminary data.</text>
</comment>
<dbReference type="Pfam" id="PF00486">
    <property type="entry name" value="Trans_reg_C"/>
    <property type="match status" value="1"/>
</dbReference>
<organism evidence="6 7">
    <name type="scientific">Planobispora longispora</name>
    <dbReference type="NCBI Taxonomy" id="28887"/>
    <lineage>
        <taxon>Bacteria</taxon>
        <taxon>Bacillati</taxon>
        <taxon>Actinomycetota</taxon>
        <taxon>Actinomycetes</taxon>
        <taxon>Streptosporangiales</taxon>
        <taxon>Streptosporangiaceae</taxon>
        <taxon>Planobispora</taxon>
    </lineage>
</organism>
<evidence type="ECO:0000256" key="1">
    <source>
        <dbReference type="ARBA" id="ARBA00005820"/>
    </source>
</evidence>
<evidence type="ECO:0000256" key="4">
    <source>
        <dbReference type="SAM" id="MobiDB-lite"/>
    </source>
</evidence>
<sequence>MVIVTFMRFGVLGPLAVWTDGGEPVAVPGLKVRALLADLLVHEGRPVPADRLIHDLWGDDLPGNPPGALSAKVSQLRRVLEDAEPGGRELVVHQPAGYLLKGVTDADGFHSLIAEAGRAGDPRARAALLSEALTGWRGPAFADFADEAFTRAAAVRLAEQRLAAQEDWAEARLALGEHAPLAGDLGDLLTEHPLRERLRAAHMIALYRAGRQSEALESYEALRALLADELGLDPSPGLVALHRAILTQDPGLAAPAVRDAGGAGTAGSAASGADESGPGGPDRPVPESAGPAPATAGPATAGPATAGPATVRPATNLPAPVTGLVGREEAVAEVCARLETDRLVTLTGPGGVGKTRLALAAAGRLIGPPSGSGPSASSPEFSGGGAAHDSASARSTPFPVAHDSASARSVPFPDGVWLVELAALDRPAERDAVPRVAEAVMAVLGVRDGGDPTGPGAPVTAADRLVEALRSRLLLLVLDNCEHVVEPVAELVESLLRAAPGVRLLATSQEPLALPGEVVWNVPPLEVPARAAGPRGTHDPRDLADLGRIGSVRLFVARASAADRGFTLDADTAPAVAVLCRRLDGIPLALELAATRVRALGVHGLVDRLDDRFRLLATGYRGAPPRQRTLMAMIDWSWELLTDPERVVLRRLAVHADGCALEAAEAVCAGDDLPAADVLDLLTRLVDRSLVVMVETAEGPRYRLLESVAAYCAERVREAGEDERMRRRHRRHYTALAERAGQRLYGHEQRRWLRVLDAEAANMRAALTTAVADGDADGALRLVGALAWYWFLRGRLGEARRSFAAALAAAGVPGAVARSSASPAGGSADVPSPSEARAEAPVTGPSPGLLAGALAWDAGIGFLHGDVADREERRRTVMDRYEEAGDPGGRARAEWFLAYTGIDLGDLAVAGELLDRALPVFERLGDRWGTAAVLAARAKLAHVRGDLEVMRRDGGRSAEIFAELGDRWGRLEATGWLGGLAEMTGDLEGAERLQRDGLHLAEELGLWAEVAGRLGWLGWIALQRGDYAEAMDLCERALRLFTEQGHQAGRIFALMGLAFAARRNGEIDRAEVHLREVLEQTPRDDAGDVPPPYLPMIMTELGFAAEERGDAAAALALHLEALDLVAKMDASRDVPITLDGLAGALALAGCHDRAARLLGAAAAIRASSSIPISSAERDDVDRITARVRDALGGDLFAAESGRGAALTPEEARSLAAQPGPGAAG</sequence>
<dbReference type="Proteomes" id="UP000616724">
    <property type="component" value="Unassembled WGS sequence"/>
</dbReference>
<dbReference type="InterPro" id="IPR005158">
    <property type="entry name" value="BTAD"/>
</dbReference>
<dbReference type="InterPro" id="IPR016032">
    <property type="entry name" value="Sig_transdc_resp-reg_C-effctor"/>
</dbReference>
<dbReference type="InterPro" id="IPR058852">
    <property type="entry name" value="HTH_77"/>
</dbReference>
<feature type="compositionally biased region" description="Low complexity" evidence="4">
    <location>
        <begin position="818"/>
        <end position="834"/>
    </location>
</feature>
<dbReference type="InterPro" id="IPR011990">
    <property type="entry name" value="TPR-like_helical_dom_sf"/>
</dbReference>
<dbReference type="GO" id="GO:0003677">
    <property type="term" value="F:DNA binding"/>
    <property type="evidence" value="ECO:0007669"/>
    <property type="project" value="UniProtKB-UniRule"/>
</dbReference>
<reference evidence="6 7" key="1">
    <citation type="submission" date="2021-01" db="EMBL/GenBank/DDBJ databases">
        <title>Whole genome shotgun sequence of Planobispora longispora NBRC 13918.</title>
        <authorList>
            <person name="Komaki H."/>
            <person name="Tamura T."/>
        </authorList>
    </citation>
    <scope>NUCLEOTIDE SEQUENCE [LARGE SCALE GENOMIC DNA]</scope>
    <source>
        <strain evidence="6 7">NBRC 13918</strain>
    </source>
</reference>
<feature type="region of interest" description="Disordered" evidence="4">
    <location>
        <begin position="818"/>
        <end position="844"/>
    </location>
</feature>
<dbReference type="InterPro" id="IPR041664">
    <property type="entry name" value="AAA_16"/>
</dbReference>
<dbReference type="AlphaFoldDB" id="A0A8J3RL62"/>
<feature type="compositionally biased region" description="Low complexity" evidence="4">
    <location>
        <begin position="289"/>
        <end position="310"/>
    </location>
</feature>
<dbReference type="InterPro" id="IPR001867">
    <property type="entry name" value="OmpR/PhoB-type_DNA-bd"/>
</dbReference>
<dbReference type="Pfam" id="PF03704">
    <property type="entry name" value="BTAD"/>
    <property type="match status" value="1"/>
</dbReference>
<dbReference type="SMART" id="SM01043">
    <property type="entry name" value="BTAD"/>
    <property type="match status" value="1"/>
</dbReference>
<dbReference type="InterPro" id="IPR027417">
    <property type="entry name" value="P-loop_NTPase"/>
</dbReference>
<dbReference type="SUPFAM" id="SSF46894">
    <property type="entry name" value="C-terminal effector domain of the bipartite response regulators"/>
    <property type="match status" value="1"/>
</dbReference>
<feature type="compositionally biased region" description="Low complexity" evidence="4">
    <location>
        <begin position="368"/>
        <end position="395"/>
    </location>
</feature>
<dbReference type="CDD" id="cd15831">
    <property type="entry name" value="BTAD"/>
    <property type="match status" value="1"/>
</dbReference>
<dbReference type="Gene3D" id="3.40.50.300">
    <property type="entry name" value="P-loop containing nucleotide triphosphate hydrolases"/>
    <property type="match status" value="1"/>
</dbReference>
<keyword evidence="7" id="KW-1185">Reference proteome</keyword>
<accession>A0A8J3RL62</accession>
<feature type="region of interest" description="Disordered" evidence="4">
    <location>
        <begin position="368"/>
        <end position="407"/>
    </location>
</feature>